<evidence type="ECO:0000256" key="4">
    <source>
        <dbReference type="SAM" id="SignalP"/>
    </source>
</evidence>
<dbReference type="Pfam" id="PF18676">
    <property type="entry name" value="MBG_2"/>
    <property type="match status" value="2"/>
</dbReference>
<dbReference type="InterPro" id="IPR011050">
    <property type="entry name" value="Pectin_lyase_fold/virulence"/>
</dbReference>
<reference evidence="6 7" key="1">
    <citation type="submission" date="2017-08" db="EMBL/GenBank/DDBJ databases">
        <title>Infants hospitalized years apart are colonized by the same room-sourced microbial strains.</title>
        <authorList>
            <person name="Brooks B."/>
            <person name="Olm M.R."/>
            <person name="Firek B.A."/>
            <person name="Baker R."/>
            <person name="Thomas B.C."/>
            <person name="Morowitz M.J."/>
            <person name="Banfield J.F."/>
        </authorList>
    </citation>
    <scope>NUCLEOTIDE SEQUENCE [LARGE SCALE GENOMIC DNA]</scope>
    <source>
        <strain evidence="6">S2_005_001_R1_22</strain>
    </source>
</reference>
<evidence type="ECO:0000256" key="1">
    <source>
        <dbReference type="ARBA" id="ARBA00004613"/>
    </source>
</evidence>
<organism evidence="6 7">
    <name type="scientific">Sphingomonas taxi</name>
    <dbReference type="NCBI Taxonomy" id="1549858"/>
    <lineage>
        <taxon>Bacteria</taxon>
        <taxon>Pseudomonadati</taxon>
        <taxon>Pseudomonadota</taxon>
        <taxon>Alphaproteobacteria</taxon>
        <taxon>Sphingomonadales</taxon>
        <taxon>Sphingomonadaceae</taxon>
        <taxon>Sphingomonas</taxon>
    </lineage>
</organism>
<dbReference type="InterPro" id="IPR012334">
    <property type="entry name" value="Pectin_lyas_fold"/>
</dbReference>
<dbReference type="Gene3D" id="3.30.160.710">
    <property type="match status" value="1"/>
</dbReference>
<evidence type="ECO:0000313" key="6">
    <source>
        <dbReference type="EMBL" id="PZQ58224.1"/>
    </source>
</evidence>
<dbReference type="PANTHER" id="PTHR12338">
    <property type="entry name" value="AUTOTRANSPORTER"/>
    <property type="match status" value="1"/>
</dbReference>
<name>A0A2W5NZ78_9SPHN</name>
<dbReference type="InterPro" id="IPR050909">
    <property type="entry name" value="Bact_Autotransporter_VF"/>
</dbReference>
<comment type="subcellular location">
    <subcellularLocation>
        <location evidence="1">Secreted</location>
    </subcellularLocation>
</comment>
<evidence type="ECO:0000256" key="3">
    <source>
        <dbReference type="ARBA" id="ARBA00022729"/>
    </source>
</evidence>
<dbReference type="GO" id="GO:0005576">
    <property type="term" value="C:extracellular region"/>
    <property type="evidence" value="ECO:0007669"/>
    <property type="project" value="UniProtKB-SubCell"/>
</dbReference>
<evidence type="ECO:0000313" key="7">
    <source>
        <dbReference type="Proteomes" id="UP000249229"/>
    </source>
</evidence>
<dbReference type="InterPro" id="IPR043710">
    <property type="entry name" value="DUF5650"/>
</dbReference>
<evidence type="ECO:0000256" key="2">
    <source>
        <dbReference type="ARBA" id="ARBA00022525"/>
    </source>
</evidence>
<dbReference type="Pfam" id="PF18657">
    <property type="entry name" value="YDG"/>
    <property type="match status" value="10"/>
</dbReference>
<sequence length="2970" mass="288882">MTMTPKPQALTVVSPRGMRRVLLATTALVAMAALPANAQDLPTNGQVVAGTATIQTAGQDMTVTTATQRTVIDWKSFSVTADHRLSFNQPDAASIAVNRVIGTDPSKIFGTITSNGRVVIANPNGIWFGPSARVDVAGVVASAGRIGDPAVASFMRGGALTIDAGHAGASVVNDGIITARDGGFAALVAPGVRNTGTITARLGRVALASGGTTTVDFYGDGLINLAVGGVADSVPLDGAVTNSGRIYAEGGQVRLSASVAEGLLNNVINMSGVIEARGVSTAGGVVELLGGTGSVDVSGRIDVRGADTQSGGRITVRAGDATTRGGVANLTGTLDAGSAAGMGGTIDVAARLAYLGGRLAADGATGGGIDLAAIGITQAGSVTANGTTGGGGAVTLAGAQNITQTTTALTSASSTAGSGGTVVARAGAAGRVFSSGTLTATGATGGLVSILGNDIALAAATADASGTTGKGGAVLVGGDLHGTGAQTAATTLVNGAVTLRADGGTHGDGGRVVVWSNSRTDYEGNASARGGAIAGNGGMIEVSSSDLLNFGGSGDASAAAGKAGSLLLDPKNIVISETTGGLAVFDLIDPNAGIGTGFGDTTAQLANGTIVVTKPGDTVGGAANAGSVYYYDPYNGALLSTFQGSHANDRVGSGTGGTTGLRFLDPNATYDATSGVPIYDNAKAYLIHSPGWNGNAGALTWVASNGMASGIVGSTNSLVGSSAGDLVGSMDYVSSSTFDILSSGNVLVRSPNWGGGRGALTFIDAATGIVGAVSGANSLTGTLTSAANGNGRRGDSLGSDGIVTLANGDVVVRSGYWNRMGGALTYVGASSGLGALGTLGSANSLVGNAGVTYSATNQYAFGGPAPYYGFYNGDNVGNAGITQLSNGDLVIASANWGHGRGAVTYASGAAGLTGLVSSSNSLVGVTKGIGDTSDGTDTYFTDTYGYRGWYGGDNVGSGGVTELANGGFVISSPNWSTNRGATTFYVSGTTGLSGTISASTSLTGTTAGTATGYDGFHRQTISGGDLVGAVTALANGNYVVSASRWNNARGSVTVLDGTTGQALAGSSGSRGDTVSASNSLVGGTANDQVGLGIVKLNGTSDVVATAREWGNGKGAVTRVSGSAGMAAVVSSTNSLVGTTAYETSPLGGDNVGSSVTALSNGAYVILSPNWNKTRGAATFVPAGGAITGTISSGNSLVGTTGAEGNAIYCASCSNGNPAMFGGDYVGSGGVTVLGNGNLLLASPNWSQQRGAITFINGTTGALVDGTASLTGPVSATNSLVGTQAAARYVSSYNYYGSNTVGLRYWVGGDQVGSIPEGAGAPVELIGSDRFLLINTNWHNRTGAITLGKSDGTFAAGGVFAGQVGAANSLVGTTASTLYTPPNLAQGNYALQYDGDRLGSERYKVLADGRIAIFSPNWSGTRGAIALMDGTTGLVGVVSASNSVVGTLAGDQVGYGGTYSTYELANGKTLFVNPYAVGSAGAATELAAGAAFTGTLDATNSLVGAAPGDLLGVYGVILLAGNRYIINSSYAGAGQSAITYHDGTTPLTGTLDLRNSFYGDAALPTSYGLGYGLAATGSLLMNFNLEGSGRVTLGFADPTGWTYARAAQSTLTIAPSLIERSLNNGTSLVLQASNDITINSAIAASGGATGNLTLEAGRSIVGNADIGLGTGNLSLLANSTLANGVVDAQRDGGHAAITLTGTTIATTGAVSIQLAASTDKTNNGAGDIALGTISAGTVDVRNLGSANGALTLNGAITATGANTSVLLATGGAFVNNGGASALSPGAGRFLVYSADPRNNTLGGLSADGKFYGRTLAANPPASLSATDDLFLYSVVPVLTVTGNTTVGYGDAAGGVTPTVTGFIDGDTRLIALAGAASISTSYQAGDAVGGTYALTIGQGTLTSPLGYAINLVNGTVTVTPKVLTLALTGSVTKQYDRTSTAALTQGNLQLTGLYGSDSIAIGATSGSYATANVGTNLNVTTSLSAGDFTAAAGTLLSNYVLPTGSTSATIGTITARALTLSGLAAIDRTYDGTTAVALTGGTLSGVLSGDAIGVNAGTGTLADRNVGTGKAVSLSNFTLTGAAAGNYTISQPVGLTATITAKQLALGGVTAQGRAYDGTTAITLTGGTLSGVVGSDTVGVVGGGGTSASRNAGTHAVTAAGFALNGSDAANYVLAGQPTGLTATITPLAVTLAGVNAVNRSYDGTTAVTLTSGVVAGLLVGDAVSLVQGTASVANRNVGIGKTVSVTGFALSGADAVNYTLGGVPASLSVDIAARALSISGLAAQDRVYDGTTTVALTGGTLSGAIGGDVVGLSVGSGMLADRNVGVGKTVSLGGFGLTGADAGNYVISQPSGLTATITAKQLALTGVTTQARAYDGTTNVALAGGTLSGVIGGDTVGFTNGIGIAASKDAGTQAVTASGFALHGADAGNYALAGQPTGLSVAIARRAVSLSGVSAIDRTYDGTTSVALTDGAVSGLLSGDAVSLVQGVGSMADRHVGTAKTVSVTGFQLNGADAANYALGGVPGTLSVDIAARAISLAGLTALDRSYDGTTQVALSGGTLSGVIGSDTVGVVTGTGSLADRHVGTAKAVTVSGFGLNGADAGNYVLAGQPSGLTATITTKQLALTGVTTQARAYDGTTNVALAGGTLSGVIGGDTVGFTNGAGIAASKDAGTQAVTASGFALNGADAGNYALAGQPTGLSVAIDPARLLVSLVAGAASKTYDASAAATLTSASYRIQGVVAGESIGIAQTAGSFASANAGTALSVTVSLGANDYVAGAGTSLANYALPTGSMVGAVGTILPAALMVRADDQIRMSGDPMSVLTASYSGFVGSDTAASTGIAPTLSTDATVQSPAGSYAITASGGQLANYVVTYRAGTMTVTPAPVPVPLQALIATQPLQAVIAAPVGTPSTTGEVAISTGVATAFLPAPPAVPLTVGHANATLTSQDRSVQGANDYANSFVSSLKLESRK</sequence>
<dbReference type="Proteomes" id="UP000249229">
    <property type="component" value="Unassembled WGS sequence"/>
</dbReference>
<keyword evidence="2" id="KW-0964">Secreted</keyword>
<protein>
    <recommendedName>
        <fullName evidence="5">Filamentous haemagglutinin FhaB/tRNA nuclease CdiA-like TPS domain-containing protein</fullName>
    </recommendedName>
</protein>
<dbReference type="SMART" id="SM00912">
    <property type="entry name" value="Haemagg_act"/>
    <property type="match status" value="1"/>
</dbReference>
<dbReference type="SUPFAM" id="SSF51126">
    <property type="entry name" value="Pectin lyase-like"/>
    <property type="match status" value="1"/>
</dbReference>
<proteinExistence type="predicted"/>
<dbReference type="Pfam" id="PF05860">
    <property type="entry name" value="TPS"/>
    <property type="match status" value="1"/>
</dbReference>
<evidence type="ECO:0000259" key="5">
    <source>
        <dbReference type="SMART" id="SM00912"/>
    </source>
</evidence>
<feature type="chain" id="PRO_5015867836" description="Filamentous haemagglutinin FhaB/tRNA nuclease CdiA-like TPS domain-containing protein" evidence="4">
    <location>
        <begin position="39"/>
        <end position="2970"/>
    </location>
</feature>
<dbReference type="NCBIfam" id="TIGR01901">
    <property type="entry name" value="adhes_NPXG"/>
    <property type="match status" value="1"/>
</dbReference>
<dbReference type="PANTHER" id="PTHR12338:SF8">
    <property type="entry name" value="HEME_HEMOPEXIN-BINDING PROTEIN"/>
    <property type="match status" value="1"/>
</dbReference>
<dbReference type="Gene3D" id="2.160.20.10">
    <property type="entry name" value="Single-stranded right-handed beta-helix, Pectin lyase-like"/>
    <property type="match status" value="2"/>
</dbReference>
<keyword evidence="3 4" id="KW-0732">Signal</keyword>
<accession>A0A2W5NZ78</accession>
<dbReference type="InterPro" id="IPR008638">
    <property type="entry name" value="FhaB/CdiA-like_TPS"/>
</dbReference>
<gene>
    <name evidence="6" type="ORF">DI544_14685</name>
</gene>
<dbReference type="InterPro" id="IPR041286">
    <property type="entry name" value="MBG_2"/>
</dbReference>
<feature type="signal peptide" evidence="4">
    <location>
        <begin position="1"/>
        <end position="38"/>
    </location>
</feature>
<feature type="domain" description="Filamentous haemagglutinin FhaB/tRNA nuclease CdiA-like TPS" evidence="5">
    <location>
        <begin position="38"/>
        <end position="150"/>
    </location>
</feature>
<comment type="caution">
    <text evidence="6">The sequence shown here is derived from an EMBL/GenBank/DDBJ whole genome shotgun (WGS) entry which is preliminary data.</text>
</comment>
<dbReference type="InterPro" id="IPR041248">
    <property type="entry name" value="YDG"/>
</dbReference>
<dbReference type="EMBL" id="QFQI01000020">
    <property type="protein sequence ID" value="PZQ58224.1"/>
    <property type="molecule type" value="Genomic_DNA"/>
</dbReference>
<dbReference type="Pfam" id="PF18888">
    <property type="entry name" value="DUF5650"/>
    <property type="match status" value="13"/>
</dbReference>